<dbReference type="InterPro" id="IPR006287">
    <property type="entry name" value="DJ-1"/>
</dbReference>
<dbReference type="GO" id="GO:0023051">
    <property type="term" value="P:regulation of signaling"/>
    <property type="evidence" value="ECO:0007669"/>
    <property type="project" value="UniProtKB-ARBA"/>
</dbReference>
<dbReference type="GO" id="GO:0010646">
    <property type="term" value="P:regulation of cell communication"/>
    <property type="evidence" value="ECO:0007669"/>
    <property type="project" value="UniProtKB-ARBA"/>
</dbReference>
<dbReference type="GO" id="GO:0005634">
    <property type="term" value="C:nucleus"/>
    <property type="evidence" value="ECO:0007669"/>
    <property type="project" value="TreeGrafter"/>
</dbReference>
<dbReference type="GO" id="GO:1903189">
    <property type="term" value="P:glyoxal metabolic process"/>
    <property type="evidence" value="ECO:0007669"/>
    <property type="project" value="TreeGrafter"/>
</dbReference>
<dbReference type="InterPro" id="IPR002818">
    <property type="entry name" value="DJ-1/PfpI"/>
</dbReference>
<dbReference type="NCBIfam" id="TIGR01383">
    <property type="entry name" value="not_thiJ"/>
    <property type="match status" value="1"/>
</dbReference>
<evidence type="ECO:0000313" key="5">
    <source>
        <dbReference type="Proteomes" id="UP000215902"/>
    </source>
</evidence>
<evidence type="ECO:0000256" key="1">
    <source>
        <dbReference type="ARBA" id="ARBA00004496"/>
    </source>
</evidence>
<dbReference type="Gene3D" id="3.40.50.880">
    <property type="match status" value="1"/>
</dbReference>
<dbReference type="GO" id="GO:0006979">
    <property type="term" value="P:response to oxidative stress"/>
    <property type="evidence" value="ECO:0007669"/>
    <property type="project" value="TreeGrafter"/>
</dbReference>
<organism evidence="4 5">
    <name type="scientific">Macrostomum lignano</name>
    <dbReference type="NCBI Taxonomy" id="282301"/>
    <lineage>
        <taxon>Eukaryota</taxon>
        <taxon>Metazoa</taxon>
        <taxon>Spiralia</taxon>
        <taxon>Lophotrochozoa</taxon>
        <taxon>Platyhelminthes</taxon>
        <taxon>Rhabditophora</taxon>
        <taxon>Macrostomorpha</taxon>
        <taxon>Macrostomida</taxon>
        <taxon>Macrostomidae</taxon>
        <taxon>Macrostomum</taxon>
    </lineage>
</organism>
<dbReference type="GO" id="GO:0005739">
    <property type="term" value="C:mitochondrion"/>
    <property type="evidence" value="ECO:0007669"/>
    <property type="project" value="TreeGrafter"/>
</dbReference>
<evidence type="ECO:0000313" key="4">
    <source>
        <dbReference type="EMBL" id="PAA86395.1"/>
    </source>
</evidence>
<dbReference type="InterPro" id="IPR050325">
    <property type="entry name" value="Prot/Nucl_acid_deglycase"/>
</dbReference>
<dbReference type="InterPro" id="IPR029062">
    <property type="entry name" value="Class_I_gatase-like"/>
</dbReference>
<evidence type="ECO:0000256" key="2">
    <source>
        <dbReference type="ARBA" id="ARBA00022490"/>
    </source>
</evidence>
<proteinExistence type="predicted"/>
<dbReference type="FunFam" id="3.40.50.880:FF:000022">
    <property type="entry name" value="protein deglycase DJ-1"/>
    <property type="match status" value="1"/>
</dbReference>
<keyword evidence="5" id="KW-1185">Reference proteome</keyword>
<reference evidence="4 5" key="1">
    <citation type="submission" date="2017-06" db="EMBL/GenBank/DDBJ databases">
        <title>A platform for efficient transgenesis in Macrostomum lignano, a flatworm model organism for stem cell research.</title>
        <authorList>
            <person name="Berezikov E."/>
        </authorList>
    </citation>
    <scope>NUCLEOTIDE SEQUENCE [LARGE SCALE GENOMIC DNA]</scope>
    <source>
        <strain evidence="4">DV1</strain>
        <tissue evidence="4">Whole organism</tissue>
    </source>
</reference>
<dbReference type="PANTHER" id="PTHR48094:SF12">
    <property type="entry name" value="PARKINSON DISEASE PROTEIN 7 HOMOLOG"/>
    <property type="match status" value="1"/>
</dbReference>
<accession>A0A267GK32</accession>
<feature type="domain" description="DJ-1/PfpI" evidence="3">
    <location>
        <begin position="51"/>
        <end position="215"/>
    </location>
</feature>
<feature type="non-terminal residue" evidence="4">
    <location>
        <position position="1"/>
    </location>
</feature>
<keyword evidence="2" id="KW-0963">Cytoplasm</keyword>
<comment type="subcellular location">
    <subcellularLocation>
        <location evidence="1">Cytoplasm</location>
    </subcellularLocation>
</comment>
<dbReference type="CDD" id="cd03135">
    <property type="entry name" value="GATase1_DJ-1"/>
    <property type="match status" value="1"/>
</dbReference>
<sequence length="234" mass="24974">KAAIKQFKHYACIFMLTTLRNRFTVQLFSKSFKASLNFGLFNILFKSMSKKTALVIVTNGTEEIEAVTTADVLVRGDVDVTIAGLESADAVTCSRNVRIQPHASLASVADRAFDCVVLPGGLPGAKAFAASLPVKALLERHYAAGGIVAAICAASIALESHAFLPGSTVTSHPSVRDQLKSYNYSEERVCVAADGRLVTSRGPGTAFEFALKLVELLQGREKADSLVGPMLLKI</sequence>
<comment type="caution">
    <text evidence="4">The sequence shown here is derived from an EMBL/GenBank/DDBJ whole genome shotgun (WGS) entry which is preliminary data.</text>
</comment>
<gene>
    <name evidence="4" type="ORF">BOX15_Mlig011575g1</name>
</gene>
<evidence type="ECO:0000259" key="3">
    <source>
        <dbReference type="Pfam" id="PF01965"/>
    </source>
</evidence>
<dbReference type="Pfam" id="PF01965">
    <property type="entry name" value="DJ-1_PfpI"/>
    <property type="match status" value="1"/>
</dbReference>
<dbReference type="SUPFAM" id="SSF52317">
    <property type="entry name" value="Class I glutamine amidotransferase-like"/>
    <property type="match status" value="1"/>
</dbReference>
<dbReference type="AlphaFoldDB" id="A0A267GK32"/>
<dbReference type="EMBL" id="NIVC01000282">
    <property type="protein sequence ID" value="PAA86395.1"/>
    <property type="molecule type" value="Genomic_DNA"/>
</dbReference>
<protein>
    <recommendedName>
        <fullName evidence="3">DJ-1/PfpI domain-containing protein</fullName>
    </recommendedName>
</protein>
<dbReference type="Proteomes" id="UP000215902">
    <property type="component" value="Unassembled WGS sequence"/>
</dbReference>
<name>A0A267GK32_9PLAT</name>
<dbReference type="PANTHER" id="PTHR48094">
    <property type="entry name" value="PROTEIN/NUCLEIC ACID DEGLYCASE DJ-1-RELATED"/>
    <property type="match status" value="1"/>
</dbReference>
<dbReference type="STRING" id="282301.A0A267GK32"/>
<dbReference type="OrthoDB" id="543156at2759"/>